<proteinExistence type="predicted"/>
<reference evidence="1" key="1">
    <citation type="submission" date="2014-11" db="EMBL/GenBank/DDBJ databases">
        <authorList>
            <person name="Amaro Gonzalez C."/>
        </authorList>
    </citation>
    <scope>NUCLEOTIDE SEQUENCE</scope>
</reference>
<reference evidence="1" key="2">
    <citation type="journal article" date="2015" name="Fish Shellfish Immunol.">
        <title>Early steps in the European eel (Anguilla anguilla)-Vibrio vulnificus interaction in the gills: Role of the RtxA13 toxin.</title>
        <authorList>
            <person name="Callol A."/>
            <person name="Pajuelo D."/>
            <person name="Ebbesson L."/>
            <person name="Teles M."/>
            <person name="MacKenzie S."/>
            <person name="Amaro C."/>
        </authorList>
    </citation>
    <scope>NUCLEOTIDE SEQUENCE</scope>
</reference>
<sequence>MHCYQNYHILYFFQRGFEFNNMCPQELFCWDEEVAHIFRSESLNSTTDMFVSSVKRSPFYTDLAVLIT</sequence>
<dbReference type="AlphaFoldDB" id="A0A0E9TVF0"/>
<evidence type="ECO:0000313" key="1">
    <source>
        <dbReference type="EMBL" id="JAH56703.1"/>
    </source>
</evidence>
<name>A0A0E9TVF0_ANGAN</name>
<protein>
    <submittedName>
        <fullName evidence="1">Uncharacterized protein</fullName>
    </submittedName>
</protein>
<dbReference type="EMBL" id="GBXM01051874">
    <property type="protein sequence ID" value="JAH56703.1"/>
    <property type="molecule type" value="Transcribed_RNA"/>
</dbReference>
<organism evidence="1">
    <name type="scientific">Anguilla anguilla</name>
    <name type="common">European freshwater eel</name>
    <name type="synonym">Muraena anguilla</name>
    <dbReference type="NCBI Taxonomy" id="7936"/>
    <lineage>
        <taxon>Eukaryota</taxon>
        <taxon>Metazoa</taxon>
        <taxon>Chordata</taxon>
        <taxon>Craniata</taxon>
        <taxon>Vertebrata</taxon>
        <taxon>Euteleostomi</taxon>
        <taxon>Actinopterygii</taxon>
        <taxon>Neopterygii</taxon>
        <taxon>Teleostei</taxon>
        <taxon>Anguilliformes</taxon>
        <taxon>Anguillidae</taxon>
        <taxon>Anguilla</taxon>
    </lineage>
</organism>
<accession>A0A0E9TVF0</accession>